<dbReference type="PANTHER" id="PTHR11560">
    <property type="entry name" value="39S RIBOSOMAL PROTEIN L10, MITOCHONDRIAL"/>
    <property type="match status" value="1"/>
</dbReference>
<protein>
    <submittedName>
        <fullName evidence="2">Uncharacterized protein</fullName>
    </submittedName>
</protein>
<dbReference type="Proteomes" id="UP000030854">
    <property type="component" value="Unassembled WGS sequence"/>
</dbReference>
<dbReference type="InterPro" id="IPR047865">
    <property type="entry name" value="Ribosomal_uL10_bac_type"/>
</dbReference>
<keyword evidence="3" id="KW-1185">Reference proteome</keyword>
<dbReference type="HOGENOM" id="CLU_044515_0_0_1"/>
<dbReference type="EMBL" id="JNVN01000042">
    <property type="protein sequence ID" value="KHJ36383.1"/>
    <property type="molecule type" value="Genomic_DNA"/>
</dbReference>
<dbReference type="SUPFAM" id="SSF160369">
    <property type="entry name" value="Ribosomal protein L10-like"/>
    <property type="match status" value="2"/>
</dbReference>
<dbReference type="Gene3D" id="3.30.70.1730">
    <property type="match status" value="1"/>
</dbReference>
<accession>A0A0B1PDR6</accession>
<reference evidence="2 3" key="1">
    <citation type="journal article" date="2014" name="BMC Genomics">
        <title>Adaptive genomic structural variation in the grape powdery mildew pathogen, Erysiphe necator.</title>
        <authorList>
            <person name="Jones L."/>
            <person name="Riaz S."/>
            <person name="Morales-Cruz A."/>
            <person name="Amrine K.C."/>
            <person name="McGuire B."/>
            <person name="Gubler W.D."/>
            <person name="Walker M.A."/>
            <person name="Cantu D."/>
        </authorList>
    </citation>
    <scope>NUCLEOTIDE SEQUENCE [LARGE SCALE GENOMIC DNA]</scope>
    <source>
        <strain evidence="3">c</strain>
    </source>
</reference>
<dbReference type="STRING" id="52586.A0A0B1PDR6"/>
<evidence type="ECO:0000313" key="3">
    <source>
        <dbReference type="Proteomes" id="UP000030854"/>
    </source>
</evidence>
<evidence type="ECO:0000256" key="1">
    <source>
        <dbReference type="ARBA" id="ARBA00008889"/>
    </source>
</evidence>
<gene>
    <name evidence="2" type="ORF">EV44_g2689</name>
</gene>
<comment type="caution">
    <text evidence="2">The sequence shown here is derived from an EMBL/GenBank/DDBJ whole genome shotgun (WGS) entry which is preliminary data.</text>
</comment>
<evidence type="ECO:0000313" key="2">
    <source>
        <dbReference type="EMBL" id="KHJ36383.1"/>
    </source>
</evidence>
<dbReference type="AlphaFoldDB" id="A0A0B1PDR6"/>
<proteinExistence type="inferred from homology"/>
<comment type="similarity">
    <text evidence="1">Belongs to the universal ribosomal protein uL10 family.</text>
</comment>
<name>A0A0B1PDR6_UNCNE</name>
<dbReference type="OMA" id="YKPPEFR"/>
<dbReference type="InterPro" id="IPR043141">
    <property type="entry name" value="Ribosomal_uL10-like_sf"/>
</dbReference>
<sequence length="373" mass="40927">MILRTVAQLRTDLKLQSHGSRKRSIQIATYATTNTNSIINVGTSPAGTSLPSPFRIPKFPITQPPSHKPPEFRKSQLLRQYASLLRSSPLILIFQHNNIKANEWLALRRELTRALRIVDRNITVAAAKQVTMESSSSKGDLSGSNINNSNSLKHTEALAPLIKIQTVQTGIFAAALRVVDRFKIDSTVTDQKKKGDESSLASSSSTNSSGFKFTHTLSKAANRVAAKDKSLHELSPLLSGPICILYFPKVSPQHLKEAISILSPTPPGFPAPKKKFNPGWFDPAVQEAVQKLVLLGARIERKAFDIEGIKMVGSIEGGLQGIQSQLLALLQNISITLTNTLESASKNLYYTLESRRYQLNENIDHQSISSGVK</sequence>
<organism evidence="2 3">
    <name type="scientific">Uncinula necator</name>
    <name type="common">Grape powdery mildew</name>
    <dbReference type="NCBI Taxonomy" id="52586"/>
    <lineage>
        <taxon>Eukaryota</taxon>
        <taxon>Fungi</taxon>
        <taxon>Dikarya</taxon>
        <taxon>Ascomycota</taxon>
        <taxon>Pezizomycotina</taxon>
        <taxon>Leotiomycetes</taxon>
        <taxon>Erysiphales</taxon>
        <taxon>Erysiphaceae</taxon>
        <taxon>Erysiphe</taxon>
    </lineage>
</organism>